<dbReference type="Proteomes" id="UP000324897">
    <property type="component" value="Chromosome 4"/>
</dbReference>
<proteinExistence type="inferred from homology"/>
<gene>
    <name evidence="2" type="ORF">EJB05_13780</name>
</gene>
<comment type="similarity">
    <text evidence="1">Belongs to the QWRF family.</text>
</comment>
<dbReference type="EMBL" id="RWGY01000007">
    <property type="protein sequence ID" value="TVU40322.1"/>
    <property type="molecule type" value="Genomic_DNA"/>
</dbReference>
<feature type="non-terminal residue" evidence="2">
    <location>
        <position position="1"/>
    </location>
</feature>
<dbReference type="Gramene" id="TVU40322">
    <property type="protein sequence ID" value="TVU40322"/>
    <property type="gene ID" value="EJB05_13780"/>
</dbReference>
<dbReference type="AlphaFoldDB" id="A0A5J9VV71"/>
<keyword evidence="3" id="KW-1185">Reference proteome</keyword>
<sequence length="196" mass="21805">METRSCGEQLINKAEEEHQLKLLYTRHLQWRHANAHAAAALSSQRKAAEKTLIGAWITILRMGKSIAITKLQLQLLRNNCQLMAILRGQMVYLEKWSSLEKVYANSLSGTAQALNATVLRLPVSDGAMVDVKALKNAVGSAFDVMQSIGNSTNRKLSKLSRVNDLMSQLSRVAIEELCLMARCRELLSTLASMHSR</sequence>
<dbReference type="GO" id="GO:0051225">
    <property type="term" value="P:spindle assembly"/>
    <property type="evidence" value="ECO:0007669"/>
    <property type="project" value="TreeGrafter"/>
</dbReference>
<evidence type="ECO:0000313" key="3">
    <source>
        <dbReference type="Proteomes" id="UP000324897"/>
    </source>
</evidence>
<comment type="caution">
    <text evidence="2">The sequence shown here is derived from an EMBL/GenBank/DDBJ whole genome shotgun (WGS) entry which is preliminary data.</text>
</comment>
<dbReference type="PANTHER" id="PTHR31807">
    <property type="entry name" value="AUGMIN FAMILY MEMBER"/>
    <property type="match status" value="1"/>
</dbReference>
<organism evidence="2 3">
    <name type="scientific">Eragrostis curvula</name>
    <name type="common">weeping love grass</name>
    <dbReference type="NCBI Taxonomy" id="38414"/>
    <lineage>
        <taxon>Eukaryota</taxon>
        <taxon>Viridiplantae</taxon>
        <taxon>Streptophyta</taxon>
        <taxon>Embryophyta</taxon>
        <taxon>Tracheophyta</taxon>
        <taxon>Spermatophyta</taxon>
        <taxon>Magnoliopsida</taxon>
        <taxon>Liliopsida</taxon>
        <taxon>Poales</taxon>
        <taxon>Poaceae</taxon>
        <taxon>PACMAD clade</taxon>
        <taxon>Chloridoideae</taxon>
        <taxon>Eragrostideae</taxon>
        <taxon>Eragrostidinae</taxon>
        <taxon>Eragrostis</taxon>
    </lineage>
</organism>
<dbReference type="PANTHER" id="PTHR31807:SF22">
    <property type="entry name" value="OS07G0115600 PROTEIN"/>
    <property type="match status" value="1"/>
</dbReference>
<reference evidence="2 3" key="1">
    <citation type="journal article" date="2019" name="Sci. Rep.">
        <title>A high-quality genome of Eragrostis curvula grass provides insights into Poaceae evolution and supports new strategies to enhance forage quality.</title>
        <authorList>
            <person name="Carballo J."/>
            <person name="Santos B.A.C.M."/>
            <person name="Zappacosta D."/>
            <person name="Garbus I."/>
            <person name="Selva J.P."/>
            <person name="Gallo C.A."/>
            <person name="Diaz A."/>
            <person name="Albertini E."/>
            <person name="Caccamo M."/>
            <person name="Echenique V."/>
        </authorList>
    </citation>
    <scope>NUCLEOTIDE SEQUENCE [LARGE SCALE GENOMIC DNA]</scope>
    <source>
        <strain evidence="3">cv. Victoria</strain>
        <tissue evidence="2">Leaf</tissue>
    </source>
</reference>
<dbReference type="Pfam" id="PF04484">
    <property type="entry name" value="QWRF"/>
    <property type="match status" value="1"/>
</dbReference>
<accession>A0A5J9VV71</accession>
<dbReference type="GO" id="GO:0008017">
    <property type="term" value="F:microtubule binding"/>
    <property type="evidence" value="ECO:0007669"/>
    <property type="project" value="TreeGrafter"/>
</dbReference>
<evidence type="ECO:0000256" key="1">
    <source>
        <dbReference type="ARBA" id="ARBA00010016"/>
    </source>
</evidence>
<name>A0A5J9VV71_9POAL</name>
<dbReference type="GO" id="GO:0005880">
    <property type="term" value="C:nuclear microtubule"/>
    <property type="evidence" value="ECO:0007669"/>
    <property type="project" value="TreeGrafter"/>
</dbReference>
<dbReference type="InterPro" id="IPR007573">
    <property type="entry name" value="QWRF"/>
</dbReference>
<dbReference type="OrthoDB" id="690480at2759"/>
<dbReference type="GO" id="GO:0005737">
    <property type="term" value="C:cytoplasm"/>
    <property type="evidence" value="ECO:0007669"/>
    <property type="project" value="TreeGrafter"/>
</dbReference>
<evidence type="ECO:0000313" key="2">
    <source>
        <dbReference type="EMBL" id="TVU40322.1"/>
    </source>
</evidence>
<protein>
    <submittedName>
        <fullName evidence="2">Uncharacterized protein</fullName>
    </submittedName>
</protein>